<evidence type="ECO:0000256" key="10">
    <source>
        <dbReference type="ARBA" id="ARBA00022984"/>
    </source>
</evidence>
<evidence type="ECO:0000259" key="17">
    <source>
        <dbReference type="Pfam" id="PF08245"/>
    </source>
</evidence>
<dbReference type="InterPro" id="IPR036615">
    <property type="entry name" value="Mur_ligase_C_dom_sf"/>
</dbReference>
<evidence type="ECO:0000259" key="15">
    <source>
        <dbReference type="Pfam" id="PF01225"/>
    </source>
</evidence>
<dbReference type="InterPro" id="IPR005758">
    <property type="entry name" value="UDP-N-AcMur_Ala_ligase_MurC"/>
</dbReference>
<keyword evidence="12 14" id="KW-0961">Cell wall biogenesis/degradation</keyword>
<dbReference type="GO" id="GO:0005524">
    <property type="term" value="F:ATP binding"/>
    <property type="evidence" value="ECO:0007669"/>
    <property type="project" value="UniProtKB-UniRule"/>
</dbReference>
<dbReference type="EC" id="6.3.2.8" evidence="3 14"/>
<organism evidence="18 19">
    <name type="scientific">Candidatus Gottesmanbacteria bacterium CG11_big_fil_rev_8_21_14_0_20_37_11</name>
    <dbReference type="NCBI Taxonomy" id="1974575"/>
    <lineage>
        <taxon>Bacteria</taxon>
        <taxon>Candidatus Gottesmaniibacteriota</taxon>
    </lineage>
</organism>
<keyword evidence="6 14" id="KW-0132">Cell division</keyword>
<evidence type="ECO:0000256" key="14">
    <source>
        <dbReference type="HAMAP-Rule" id="MF_00046"/>
    </source>
</evidence>
<keyword evidence="7 14" id="KW-0547">Nucleotide-binding</keyword>
<dbReference type="GO" id="GO:0008360">
    <property type="term" value="P:regulation of cell shape"/>
    <property type="evidence" value="ECO:0007669"/>
    <property type="project" value="UniProtKB-KW"/>
</dbReference>
<sequence length="475" mass="53812">MEKKKVFLVGIKGVAMTAMAIYLKQEGYDVTGSDVSDIFPTDEILKSNNIRIKPGFKPSNINKNYNLVIATGAHGGMTNIEMITAKKLGIPVLMHGQMLGQLMSDKEGISVAGCHGKTTTSALVASILTHANYDPSYAIGSAMINDLGPAGHFGKGQFFIAEADEYMTCPQTCPTPRFLWQKPKILILTNIDYDHPDAYKNIDQIKMAYIKLIAQMPSDGIVIVNKDNRYISELLPIIDKKIITYGFSPKADYRIDDYYFGNGISIMKVCHENIMLGEYPIYIPGKHNLLNALAAGIAANIVGISWDKISKCYRFYKGTKRRFEYIYKKEGIMLYDDYAHHPEEINATLSSVKEWFPKKRIIVIFQPHTYSRTKALLSEFSRCFKNADMSLITDIYPSARERFDSSISSKILTIEINKYKNNSYYFGKKEHLIDFLKDEIRNNDFILTMGAGNIYLWHPEIVKIINDVSKRITIN</sequence>
<keyword evidence="9 14" id="KW-0133">Cell shape</keyword>
<feature type="domain" description="Mur ligase C-terminal" evidence="16">
    <location>
        <begin position="321"/>
        <end position="452"/>
    </location>
</feature>
<dbReference type="AlphaFoldDB" id="A0A2H0NHP5"/>
<name>A0A2H0NHP5_9BACT</name>
<comment type="function">
    <text evidence="14">Cell wall formation.</text>
</comment>
<dbReference type="SUPFAM" id="SSF53244">
    <property type="entry name" value="MurD-like peptide ligases, peptide-binding domain"/>
    <property type="match status" value="1"/>
</dbReference>
<keyword evidence="4 14" id="KW-0963">Cytoplasm</keyword>
<evidence type="ECO:0000256" key="6">
    <source>
        <dbReference type="ARBA" id="ARBA00022618"/>
    </source>
</evidence>
<comment type="catalytic activity">
    <reaction evidence="13 14">
        <text>UDP-N-acetyl-alpha-D-muramate + L-alanine + ATP = UDP-N-acetyl-alpha-D-muramoyl-L-alanine + ADP + phosphate + H(+)</text>
        <dbReference type="Rhea" id="RHEA:23372"/>
        <dbReference type="ChEBI" id="CHEBI:15378"/>
        <dbReference type="ChEBI" id="CHEBI:30616"/>
        <dbReference type="ChEBI" id="CHEBI:43474"/>
        <dbReference type="ChEBI" id="CHEBI:57972"/>
        <dbReference type="ChEBI" id="CHEBI:70757"/>
        <dbReference type="ChEBI" id="CHEBI:83898"/>
        <dbReference type="ChEBI" id="CHEBI:456216"/>
        <dbReference type="EC" id="6.3.2.8"/>
    </reaction>
</comment>
<feature type="binding site" evidence="14">
    <location>
        <begin position="113"/>
        <end position="119"/>
    </location>
    <ligand>
        <name>ATP</name>
        <dbReference type="ChEBI" id="CHEBI:30616"/>
    </ligand>
</feature>
<dbReference type="Pfam" id="PF02875">
    <property type="entry name" value="Mur_ligase_C"/>
    <property type="match status" value="1"/>
</dbReference>
<dbReference type="PANTHER" id="PTHR43445:SF3">
    <property type="entry name" value="UDP-N-ACETYLMURAMATE--L-ALANINE LIGASE"/>
    <property type="match status" value="1"/>
</dbReference>
<dbReference type="GO" id="GO:0005737">
    <property type="term" value="C:cytoplasm"/>
    <property type="evidence" value="ECO:0007669"/>
    <property type="project" value="UniProtKB-SubCell"/>
</dbReference>
<evidence type="ECO:0000256" key="3">
    <source>
        <dbReference type="ARBA" id="ARBA00012211"/>
    </source>
</evidence>
<keyword evidence="10 14" id="KW-0573">Peptidoglycan synthesis</keyword>
<reference evidence="18 19" key="1">
    <citation type="submission" date="2017-09" db="EMBL/GenBank/DDBJ databases">
        <title>Depth-based differentiation of microbial function through sediment-hosted aquifers and enrichment of novel symbionts in the deep terrestrial subsurface.</title>
        <authorList>
            <person name="Probst A.J."/>
            <person name="Ladd B."/>
            <person name="Jarett J.K."/>
            <person name="Geller-Mcgrath D.E."/>
            <person name="Sieber C.M."/>
            <person name="Emerson J.B."/>
            <person name="Anantharaman K."/>
            <person name="Thomas B.C."/>
            <person name="Malmstrom R."/>
            <person name="Stieglmeier M."/>
            <person name="Klingl A."/>
            <person name="Woyke T."/>
            <person name="Ryan C.M."/>
            <person name="Banfield J.F."/>
        </authorList>
    </citation>
    <scope>NUCLEOTIDE SEQUENCE [LARGE SCALE GENOMIC DNA]</scope>
    <source>
        <strain evidence="18">CG11_big_fil_rev_8_21_14_0_20_37_11</strain>
    </source>
</reference>
<evidence type="ECO:0000256" key="1">
    <source>
        <dbReference type="ARBA" id="ARBA00004496"/>
    </source>
</evidence>
<keyword evidence="5 14" id="KW-0436">Ligase</keyword>
<dbReference type="Proteomes" id="UP000230707">
    <property type="component" value="Unassembled WGS sequence"/>
</dbReference>
<evidence type="ECO:0000259" key="16">
    <source>
        <dbReference type="Pfam" id="PF02875"/>
    </source>
</evidence>
<comment type="subcellular location">
    <subcellularLocation>
        <location evidence="1 14">Cytoplasm</location>
    </subcellularLocation>
</comment>
<evidence type="ECO:0000256" key="12">
    <source>
        <dbReference type="ARBA" id="ARBA00023316"/>
    </source>
</evidence>
<dbReference type="HAMAP" id="MF_00046">
    <property type="entry name" value="MurC"/>
    <property type="match status" value="1"/>
</dbReference>
<evidence type="ECO:0000256" key="5">
    <source>
        <dbReference type="ARBA" id="ARBA00022598"/>
    </source>
</evidence>
<accession>A0A2H0NHP5</accession>
<feature type="domain" description="Mur ligase central" evidence="17">
    <location>
        <begin position="111"/>
        <end position="298"/>
    </location>
</feature>
<dbReference type="Gene3D" id="3.40.1190.10">
    <property type="entry name" value="Mur-like, catalytic domain"/>
    <property type="match status" value="1"/>
</dbReference>
<evidence type="ECO:0000256" key="7">
    <source>
        <dbReference type="ARBA" id="ARBA00022741"/>
    </source>
</evidence>
<evidence type="ECO:0000256" key="8">
    <source>
        <dbReference type="ARBA" id="ARBA00022840"/>
    </source>
</evidence>
<dbReference type="NCBIfam" id="TIGR01082">
    <property type="entry name" value="murC"/>
    <property type="match status" value="1"/>
</dbReference>
<keyword evidence="11 14" id="KW-0131">Cell cycle</keyword>
<dbReference type="SUPFAM" id="SSF53623">
    <property type="entry name" value="MurD-like peptide ligases, catalytic domain"/>
    <property type="match status" value="1"/>
</dbReference>
<evidence type="ECO:0000313" key="19">
    <source>
        <dbReference type="Proteomes" id="UP000230707"/>
    </source>
</evidence>
<keyword evidence="8 14" id="KW-0067">ATP-binding</keyword>
<dbReference type="PANTHER" id="PTHR43445">
    <property type="entry name" value="UDP-N-ACETYLMURAMATE--L-ALANINE LIGASE-RELATED"/>
    <property type="match status" value="1"/>
</dbReference>
<evidence type="ECO:0000256" key="9">
    <source>
        <dbReference type="ARBA" id="ARBA00022960"/>
    </source>
</evidence>
<comment type="pathway">
    <text evidence="2 14">Cell wall biogenesis; peptidoglycan biosynthesis.</text>
</comment>
<dbReference type="Gene3D" id="3.40.50.720">
    <property type="entry name" value="NAD(P)-binding Rossmann-like Domain"/>
    <property type="match status" value="1"/>
</dbReference>
<dbReference type="GO" id="GO:0009252">
    <property type="term" value="P:peptidoglycan biosynthetic process"/>
    <property type="evidence" value="ECO:0007669"/>
    <property type="project" value="UniProtKB-UniRule"/>
</dbReference>
<dbReference type="GO" id="GO:0008763">
    <property type="term" value="F:UDP-N-acetylmuramate-L-alanine ligase activity"/>
    <property type="evidence" value="ECO:0007669"/>
    <property type="project" value="UniProtKB-UniRule"/>
</dbReference>
<dbReference type="Pfam" id="PF08245">
    <property type="entry name" value="Mur_ligase_M"/>
    <property type="match status" value="1"/>
</dbReference>
<evidence type="ECO:0000256" key="13">
    <source>
        <dbReference type="ARBA" id="ARBA00047833"/>
    </source>
</evidence>
<dbReference type="InterPro" id="IPR004101">
    <property type="entry name" value="Mur_ligase_C"/>
</dbReference>
<dbReference type="GO" id="GO:0071555">
    <property type="term" value="P:cell wall organization"/>
    <property type="evidence" value="ECO:0007669"/>
    <property type="project" value="UniProtKB-KW"/>
</dbReference>
<proteinExistence type="inferred from homology"/>
<evidence type="ECO:0000256" key="2">
    <source>
        <dbReference type="ARBA" id="ARBA00004752"/>
    </source>
</evidence>
<dbReference type="Pfam" id="PF01225">
    <property type="entry name" value="Mur_ligase"/>
    <property type="match status" value="1"/>
</dbReference>
<dbReference type="EMBL" id="PCWS01000072">
    <property type="protein sequence ID" value="PIR08419.1"/>
    <property type="molecule type" value="Genomic_DNA"/>
</dbReference>
<dbReference type="InterPro" id="IPR050061">
    <property type="entry name" value="MurCDEF_pg_biosynth"/>
</dbReference>
<dbReference type="InterPro" id="IPR000713">
    <property type="entry name" value="Mur_ligase_N"/>
</dbReference>
<dbReference type="SUPFAM" id="SSF51984">
    <property type="entry name" value="MurCD N-terminal domain"/>
    <property type="match status" value="1"/>
</dbReference>
<dbReference type="UniPathway" id="UPA00219"/>
<comment type="similarity">
    <text evidence="14">Belongs to the MurCDEF family.</text>
</comment>
<protein>
    <recommendedName>
        <fullName evidence="3 14">UDP-N-acetylmuramate--L-alanine ligase</fullName>
        <ecNumber evidence="3 14">6.3.2.8</ecNumber>
    </recommendedName>
    <alternativeName>
        <fullName evidence="14">UDP-N-acetylmuramoyl-L-alanine synthetase</fullName>
    </alternativeName>
</protein>
<dbReference type="InterPro" id="IPR013221">
    <property type="entry name" value="Mur_ligase_cen"/>
</dbReference>
<dbReference type="Gene3D" id="3.90.190.20">
    <property type="entry name" value="Mur ligase, C-terminal domain"/>
    <property type="match status" value="1"/>
</dbReference>
<evidence type="ECO:0000256" key="11">
    <source>
        <dbReference type="ARBA" id="ARBA00023306"/>
    </source>
</evidence>
<dbReference type="InterPro" id="IPR036565">
    <property type="entry name" value="Mur-like_cat_sf"/>
</dbReference>
<evidence type="ECO:0000256" key="4">
    <source>
        <dbReference type="ARBA" id="ARBA00022490"/>
    </source>
</evidence>
<evidence type="ECO:0000313" key="18">
    <source>
        <dbReference type="EMBL" id="PIR08419.1"/>
    </source>
</evidence>
<feature type="domain" description="Mur ligase N-terminal catalytic" evidence="15">
    <location>
        <begin position="8"/>
        <end position="106"/>
    </location>
</feature>
<gene>
    <name evidence="14 18" type="primary">murC</name>
    <name evidence="18" type="ORF">COV53_03125</name>
</gene>
<comment type="caution">
    <text evidence="18">The sequence shown here is derived from an EMBL/GenBank/DDBJ whole genome shotgun (WGS) entry which is preliminary data.</text>
</comment>
<dbReference type="GO" id="GO:0051301">
    <property type="term" value="P:cell division"/>
    <property type="evidence" value="ECO:0007669"/>
    <property type="project" value="UniProtKB-KW"/>
</dbReference>